<evidence type="ECO:0000313" key="2">
    <source>
        <dbReference type="Proteomes" id="UP000033033"/>
    </source>
</evidence>
<dbReference type="Proteomes" id="UP000033033">
    <property type="component" value="Chromosome"/>
</dbReference>
<dbReference type="STRING" id="1434108.MSBRM_0882"/>
<dbReference type="GeneID" id="68903790"/>
<dbReference type="PATRIC" id="fig|1434108.4.peg.1063"/>
<organism evidence="1 2">
    <name type="scientific">Methanosarcina barkeri MS</name>
    <dbReference type="NCBI Taxonomy" id="1434108"/>
    <lineage>
        <taxon>Archaea</taxon>
        <taxon>Methanobacteriati</taxon>
        <taxon>Methanobacteriota</taxon>
        <taxon>Stenosarchaea group</taxon>
        <taxon>Methanomicrobia</taxon>
        <taxon>Methanosarcinales</taxon>
        <taxon>Methanosarcinaceae</taxon>
        <taxon>Methanosarcina</taxon>
    </lineage>
</organism>
<evidence type="ECO:0000313" key="1">
    <source>
        <dbReference type="EMBL" id="AKB53880.1"/>
    </source>
</evidence>
<protein>
    <submittedName>
        <fullName evidence="1">Multi antimicrobial extrusion protein (Na(+)/drug antiporter), MATE family of MDR efflux pumps</fullName>
    </submittedName>
</protein>
<name>A0A0E3QTL1_METBA</name>
<dbReference type="EMBL" id="CP009528">
    <property type="protein sequence ID" value="AKB53880.1"/>
    <property type="molecule type" value="Genomic_DNA"/>
</dbReference>
<dbReference type="AlphaFoldDB" id="A0A0E3QTL1"/>
<gene>
    <name evidence="1" type="ORF">MSBRM_0882</name>
</gene>
<dbReference type="HOGENOM" id="CLU_3057076_0_0_2"/>
<reference evidence="1 2" key="1">
    <citation type="submission" date="2014-07" db="EMBL/GenBank/DDBJ databases">
        <title>Methanogenic archaea and the global carbon cycle.</title>
        <authorList>
            <person name="Henriksen J.R."/>
            <person name="Luke J."/>
            <person name="Reinhart S."/>
            <person name="Benedict M.N."/>
            <person name="Youngblut N.D."/>
            <person name="Metcalf M.E."/>
            <person name="Whitaker R.J."/>
            <person name="Metcalf W.W."/>
        </authorList>
    </citation>
    <scope>NUCLEOTIDE SEQUENCE [LARGE SCALE GENOMIC DNA]</scope>
    <source>
        <strain evidence="1 2">MS</strain>
    </source>
</reference>
<dbReference type="RefSeq" id="WP_230629253.1">
    <property type="nucleotide sequence ID" value="NZ_CP009528.1"/>
</dbReference>
<sequence>MVSGEETISNEEMKSGNIVNLFLKFAFPTVVGVVIAGIQEIIDGFFIGNAIGS</sequence>
<accession>A0A0E3QTL1</accession>
<keyword evidence="2" id="KW-1185">Reference proteome</keyword>
<dbReference type="KEGG" id="mby:MSBRM_0882"/>
<proteinExistence type="predicted"/>